<dbReference type="EMBL" id="MU853869">
    <property type="protein sequence ID" value="KAK3936882.1"/>
    <property type="molecule type" value="Genomic_DNA"/>
</dbReference>
<dbReference type="GO" id="GO:0005780">
    <property type="term" value="C:extrinsic component of intraperoxisomal membrane"/>
    <property type="evidence" value="ECO:0007669"/>
    <property type="project" value="InterPro"/>
</dbReference>
<feature type="compositionally biased region" description="Polar residues" evidence="6">
    <location>
        <begin position="342"/>
        <end position="357"/>
    </location>
</feature>
<name>A0AAN6N3U3_9PEZI</name>
<feature type="compositionally biased region" description="Basic residues" evidence="6">
    <location>
        <begin position="192"/>
        <end position="204"/>
    </location>
</feature>
<dbReference type="Proteomes" id="UP001303473">
    <property type="component" value="Unassembled WGS sequence"/>
</dbReference>
<reference evidence="8" key="1">
    <citation type="journal article" date="2023" name="Mol. Phylogenet. Evol.">
        <title>Genome-scale phylogeny and comparative genomics of the fungal order Sordariales.</title>
        <authorList>
            <person name="Hensen N."/>
            <person name="Bonometti L."/>
            <person name="Westerberg I."/>
            <person name="Brannstrom I.O."/>
            <person name="Guillou S."/>
            <person name="Cros-Aarteil S."/>
            <person name="Calhoun S."/>
            <person name="Haridas S."/>
            <person name="Kuo A."/>
            <person name="Mondo S."/>
            <person name="Pangilinan J."/>
            <person name="Riley R."/>
            <person name="LaButti K."/>
            <person name="Andreopoulos B."/>
            <person name="Lipzen A."/>
            <person name="Chen C."/>
            <person name="Yan M."/>
            <person name="Daum C."/>
            <person name="Ng V."/>
            <person name="Clum A."/>
            <person name="Steindorff A."/>
            <person name="Ohm R.A."/>
            <person name="Martin F."/>
            <person name="Silar P."/>
            <person name="Natvig D.O."/>
            <person name="Lalanne C."/>
            <person name="Gautier V."/>
            <person name="Ament-Velasquez S.L."/>
            <person name="Kruys A."/>
            <person name="Hutchinson M.I."/>
            <person name="Powell A.J."/>
            <person name="Barry K."/>
            <person name="Miller A.N."/>
            <person name="Grigoriev I.V."/>
            <person name="Debuchy R."/>
            <person name="Gladieux P."/>
            <person name="Hiltunen Thoren M."/>
            <person name="Johannesson H."/>
        </authorList>
    </citation>
    <scope>NUCLEOTIDE SEQUENCE [LARGE SCALE GENOMIC DNA]</scope>
    <source>
        <strain evidence="8">CBS 340.73</strain>
    </source>
</reference>
<evidence type="ECO:0000256" key="1">
    <source>
        <dbReference type="ARBA" id="ARBA00003594"/>
    </source>
</evidence>
<organism evidence="7 8">
    <name type="scientific">Diplogelasinospora grovesii</name>
    <dbReference type="NCBI Taxonomy" id="303347"/>
    <lineage>
        <taxon>Eukaryota</taxon>
        <taxon>Fungi</taxon>
        <taxon>Dikarya</taxon>
        <taxon>Ascomycota</taxon>
        <taxon>Pezizomycotina</taxon>
        <taxon>Sordariomycetes</taxon>
        <taxon>Sordariomycetidae</taxon>
        <taxon>Sordariales</taxon>
        <taxon>Diplogelasinosporaceae</taxon>
        <taxon>Diplogelasinospora</taxon>
    </lineage>
</organism>
<evidence type="ECO:0000256" key="4">
    <source>
        <dbReference type="ARBA" id="ARBA00021397"/>
    </source>
</evidence>
<dbReference type="AlphaFoldDB" id="A0AAN6N3U3"/>
<feature type="region of interest" description="Disordered" evidence="6">
    <location>
        <begin position="228"/>
        <end position="275"/>
    </location>
</feature>
<feature type="compositionally biased region" description="Low complexity" evidence="6">
    <location>
        <begin position="488"/>
        <end position="500"/>
    </location>
</feature>
<evidence type="ECO:0000313" key="8">
    <source>
        <dbReference type="Proteomes" id="UP001303473"/>
    </source>
</evidence>
<comment type="similarity">
    <text evidence="3">Belongs to the INP1 family.</text>
</comment>
<feature type="region of interest" description="Disordered" evidence="6">
    <location>
        <begin position="340"/>
        <end position="394"/>
    </location>
</feature>
<evidence type="ECO:0000313" key="7">
    <source>
        <dbReference type="EMBL" id="KAK3936882.1"/>
    </source>
</evidence>
<keyword evidence="8" id="KW-1185">Reference proteome</keyword>
<comment type="subcellular location">
    <subcellularLocation>
        <location evidence="2">Peroxisome membrane</location>
        <topology evidence="2">Peripheral membrane protein</topology>
    </subcellularLocation>
</comment>
<feature type="compositionally biased region" description="Basic and acidic residues" evidence="6">
    <location>
        <begin position="734"/>
        <end position="751"/>
    </location>
</feature>
<feature type="compositionally biased region" description="Pro residues" evidence="6">
    <location>
        <begin position="363"/>
        <end position="373"/>
    </location>
</feature>
<feature type="compositionally biased region" description="Acidic residues" evidence="6">
    <location>
        <begin position="668"/>
        <end position="685"/>
    </location>
</feature>
<proteinExistence type="inferred from homology"/>
<feature type="compositionally biased region" description="Low complexity" evidence="6">
    <location>
        <begin position="430"/>
        <end position="442"/>
    </location>
</feature>
<feature type="region of interest" description="Disordered" evidence="6">
    <location>
        <begin position="1"/>
        <end position="37"/>
    </location>
</feature>
<dbReference type="GO" id="GO:0045033">
    <property type="term" value="P:peroxisome inheritance"/>
    <property type="evidence" value="ECO:0007669"/>
    <property type="project" value="InterPro"/>
</dbReference>
<feature type="compositionally biased region" description="Low complexity" evidence="6">
    <location>
        <begin position="462"/>
        <end position="481"/>
    </location>
</feature>
<evidence type="ECO:0000256" key="5">
    <source>
        <dbReference type="ARBA" id="ARBA00023136"/>
    </source>
</evidence>
<protein>
    <recommendedName>
        <fullName evidence="4">Inheritance of peroxisomes protein 1</fullName>
    </recommendedName>
</protein>
<feature type="compositionally biased region" description="Low complexity" evidence="6">
    <location>
        <begin position="19"/>
        <end position="37"/>
    </location>
</feature>
<accession>A0AAN6N3U3</accession>
<feature type="compositionally biased region" description="Basic and acidic residues" evidence="6">
    <location>
        <begin position="701"/>
        <end position="720"/>
    </location>
</feature>
<evidence type="ECO:0000256" key="3">
    <source>
        <dbReference type="ARBA" id="ARBA00010707"/>
    </source>
</evidence>
<evidence type="ECO:0000256" key="2">
    <source>
        <dbReference type="ARBA" id="ARBA00004421"/>
    </source>
</evidence>
<gene>
    <name evidence="7" type="ORF">QBC46DRAFT_20629</name>
</gene>
<feature type="region of interest" description="Disordered" evidence="6">
    <location>
        <begin position="615"/>
        <end position="763"/>
    </location>
</feature>
<sequence>MEFSKTPGSTFPAPRRNFTAPTYSTAPQPAASSSQSADGVVDTLYDHPSAKIVAFTAGPRVSFGPKYGITAPEVEPGSLSWSSQLERTIAVGPFRIYRAPGSVAFLSCGSALQPILPKSQVWCVDEASSKFVLQVRRPQYWRIEIPVADSEDVRRAQLLREVFGEVLQFEKTECPFKRTFTVELPERPQTPVKKRPWTPVHRPRASLPPTPVTPIEKGRLLRKSSLFEELRTSSPEPTTPAALSVPERSPTKTSRHSWSPSKDLWTEKREDTHDVQKIPRDEEISPKTAPTEILVQPTPLRLNGFQASRSVVAPPELNLSTSTSPELAAVEGSADPVVEVPLSQSPADSQDSFHSVQSWHSSPLPPSPPPSNPGTPMGFPFSEGAAAPAAEETVQQDVSQINLMSNDTTHSTWDDHHDSHSQIGTMTYDSSSSVTATAPPSVLDGAETSSTCDTSIAEETEQSGSEATGSSSETPPSEPTAIPLHPISTTGTSSSMATATRRPQIRHRATTSSSISPTRLSPLPPAANLFTSHNRQSYAHAQSRERNPSPSKLAVVRRLPMQVIHKTCEILMSPPSHLINIMLKVAARIAAGEWRGFVFGTGEKGEEIPVQWDWSDSEEDGGSDFHQDSYTKYRGQHQRHPRQQVIRRAASFSPWTRGHKMVGSFPESESDLDDSDGDDDVDVEEGSTSTRFADTKTGVKRAVEVRGEGKERKDGKEGKDVGNVVQGEEEEGSDERLKERKREGLGDRDTGEESDWSRSLGVD</sequence>
<keyword evidence="5" id="KW-0472">Membrane</keyword>
<dbReference type="InterPro" id="IPR024758">
    <property type="entry name" value="Inp1"/>
</dbReference>
<dbReference type="Pfam" id="PF12634">
    <property type="entry name" value="Inp1"/>
    <property type="match status" value="1"/>
</dbReference>
<feature type="region of interest" description="Disordered" evidence="6">
    <location>
        <begin position="406"/>
        <end position="529"/>
    </location>
</feature>
<feature type="compositionally biased region" description="Polar residues" evidence="6">
    <location>
        <begin position="510"/>
        <end position="519"/>
    </location>
</feature>
<comment type="caution">
    <text evidence="7">The sequence shown here is derived from an EMBL/GenBank/DDBJ whole genome shotgun (WGS) entry which is preliminary data.</text>
</comment>
<feature type="region of interest" description="Disordered" evidence="6">
    <location>
        <begin position="189"/>
        <end position="215"/>
    </location>
</feature>
<evidence type="ECO:0000256" key="6">
    <source>
        <dbReference type="SAM" id="MobiDB-lite"/>
    </source>
</evidence>
<feature type="compositionally biased region" description="Basic and acidic residues" evidence="6">
    <location>
        <begin position="264"/>
        <end position="275"/>
    </location>
</feature>
<comment type="function">
    <text evidence="1">Required for peroxisome inheritance.</text>
</comment>